<evidence type="ECO:0000313" key="3">
    <source>
        <dbReference type="EMBL" id="SET36000.1"/>
    </source>
</evidence>
<sequence length="68" mass="7835">MSVKESVEHEAHPNDRRDFEREVDPAKGKPLWQRIGWLLIIWTGSVLALFVVAMLLRMFMTAAGMKSH</sequence>
<accession>A0A1I0DU62</accession>
<dbReference type="AlphaFoldDB" id="A0A1I0DU62"/>
<feature type="transmembrane region" description="Helical" evidence="2">
    <location>
        <begin position="35"/>
        <end position="56"/>
    </location>
</feature>
<dbReference type="Proteomes" id="UP000182332">
    <property type="component" value="Unassembled WGS sequence"/>
</dbReference>
<reference evidence="3 4" key="1">
    <citation type="submission" date="2016-10" db="EMBL/GenBank/DDBJ databases">
        <authorList>
            <person name="de Groot N.N."/>
        </authorList>
    </citation>
    <scope>NUCLEOTIDE SEQUENCE [LARGE SCALE GENOMIC DNA]</scope>
    <source>
        <strain evidence="3 4">DSM 11363</strain>
    </source>
</reference>
<keyword evidence="2" id="KW-0812">Transmembrane</keyword>
<evidence type="ECO:0000256" key="2">
    <source>
        <dbReference type="SAM" id="Phobius"/>
    </source>
</evidence>
<proteinExistence type="predicted"/>
<dbReference type="Pfam" id="PF10617">
    <property type="entry name" value="DUF2474"/>
    <property type="match status" value="1"/>
</dbReference>
<dbReference type="RefSeq" id="WP_074888625.1">
    <property type="nucleotide sequence ID" value="NZ_FOHW01000011.1"/>
</dbReference>
<evidence type="ECO:0008006" key="5">
    <source>
        <dbReference type="Google" id="ProtNLM"/>
    </source>
</evidence>
<organism evidence="3 4">
    <name type="scientific">Pseudomonas graminis</name>
    <dbReference type="NCBI Taxonomy" id="158627"/>
    <lineage>
        <taxon>Bacteria</taxon>
        <taxon>Pseudomonadati</taxon>
        <taxon>Pseudomonadota</taxon>
        <taxon>Gammaproteobacteria</taxon>
        <taxon>Pseudomonadales</taxon>
        <taxon>Pseudomonadaceae</taxon>
        <taxon>Pseudomonas</taxon>
    </lineage>
</organism>
<protein>
    <recommendedName>
        <fullName evidence="5">DUF2474 domain-containing protein</fullName>
    </recommendedName>
</protein>
<evidence type="ECO:0000256" key="1">
    <source>
        <dbReference type="SAM" id="MobiDB-lite"/>
    </source>
</evidence>
<keyword evidence="2" id="KW-0472">Membrane</keyword>
<evidence type="ECO:0000313" key="4">
    <source>
        <dbReference type="Proteomes" id="UP000182332"/>
    </source>
</evidence>
<keyword evidence="2" id="KW-1133">Transmembrane helix</keyword>
<dbReference type="InterPro" id="IPR018895">
    <property type="entry name" value="DUF2474"/>
</dbReference>
<dbReference type="OrthoDB" id="6199137at2"/>
<dbReference type="EMBL" id="FOHW01000011">
    <property type="protein sequence ID" value="SET36000.1"/>
    <property type="molecule type" value="Genomic_DNA"/>
</dbReference>
<name>A0A1I0DU62_9PSED</name>
<feature type="region of interest" description="Disordered" evidence="1">
    <location>
        <begin position="1"/>
        <end position="23"/>
    </location>
</feature>
<gene>
    <name evidence="3" type="ORF">SAMN05216197_111116</name>
</gene>